<keyword evidence="2" id="KW-1185">Reference proteome</keyword>
<protein>
    <recommendedName>
        <fullName evidence="3">Endonuclease/exonuclease/phosphatase domain-containing protein</fullName>
    </recommendedName>
</protein>
<dbReference type="PANTHER" id="PTHR35218:SF9">
    <property type="entry name" value="ENDONUCLEASE_EXONUCLEASE_PHOSPHATASE DOMAIN-CONTAINING PROTEIN"/>
    <property type="match status" value="1"/>
</dbReference>
<dbReference type="EMBL" id="JAWXYG010000011">
    <property type="protein sequence ID" value="KAK4259941.1"/>
    <property type="molecule type" value="Genomic_DNA"/>
</dbReference>
<sequence length="102" mass="11994">MNCLIWNLRGTGALSFPSLVRDLKAYYRLDFLAVLETRCSREASHRRAQRFGFTNMELIDCEGYSGGIWCFWEHNTFSVSVIERHHQYMHFRSQGQVDAHGY</sequence>
<dbReference type="Proteomes" id="UP001293593">
    <property type="component" value="Unassembled WGS sequence"/>
</dbReference>
<evidence type="ECO:0000313" key="1">
    <source>
        <dbReference type="EMBL" id="KAK4259941.1"/>
    </source>
</evidence>
<evidence type="ECO:0008006" key="3">
    <source>
        <dbReference type="Google" id="ProtNLM"/>
    </source>
</evidence>
<reference evidence="1" key="1">
    <citation type="submission" date="2023-10" db="EMBL/GenBank/DDBJ databases">
        <title>Chromosome-level genome of the transformable northern wattle, Acacia crassicarpa.</title>
        <authorList>
            <person name="Massaro I."/>
            <person name="Sinha N.R."/>
            <person name="Poethig S."/>
            <person name="Leichty A.R."/>
        </authorList>
    </citation>
    <scope>NUCLEOTIDE SEQUENCE</scope>
    <source>
        <strain evidence="1">Acra3RX</strain>
        <tissue evidence="1">Leaf</tissue>
    </source>
</reference>
<proteinExistence type="predicted"/>
<accession>A0AAE1IXT7</accession>
<dbReference type="AlphaFoldDB" id="A0AAE1IXT7"/>
<name>A0AAE1IXT7_9FABA</name>
<organism evidence="1 2">
    <name type="scientific">Acacia crassicarpa</name>
    <name type="common">northern wattle</name>
    <dbReference type="NCBI Taxonomy" id="499986"/>
    <lineage>
        <taxon>Eukaryota</taxon>
        <taxon>Viridiplantae</taxon>
        <taxon>Streptophyta</taxon>
        <taxon>Embryophyta</taxon>
        <taxon>Tracheophyta</taxon>
        <taxon>Spermatophyta</taxon>
        <taxon>Magnoliopsida</taxon>
        <taxon>eudicotyledons</taxon>
        <taxon>Gunneridae</taxon>
        <taxon>Pentapetalae</taxon>
        <taxon>rosids</taxon>
        <taxon>fabids</taxon>
        <taxon>Fabales</taxon>
        <taxon>Fabaceae</taxon>
        <taxon>Caesalpinioideae</taxon>
        <taxon>mimosoid clade</taxon>
        <taxon>Acacieae</taxon>
        <taxon>Acacia</taxon>
    </lineage>
</organism>
<gene>
    <name evidence="1" type="ORF">QN277_006218</name>
</gene>
<comment type="caution">
    <text evidence="1">The sequence shown here is derived from an EMBL/GenBank/DDBJ whole genome shotgun (WGS) entry which is preliminary data.</text>
</comment>
<evidence type="ECO:0000313" key="2">
    <source>
        <dbReference type="Proteomes" id="UP001293593"/>
    </source>
</evidence>
<dbReference type="PANTHER" id="PTHR35218">
    <property type="entry name" value="RNASE H DOMAIN-CONTAINING PROTEIN"/>
    <property type="match status" value="1"/>
</dbReference>